<keyword evidence="8" id="KW-1185">Reference proteome</keyword>
<reference evidence="5 6" key="1">
    <citation type="journal article" date="2020" name="Front. Microbiol.">
        <title>Single-cell genomics of novel Actinobacteria with the Wood-Ljungdahl pathway discovered in a serpentinizing system.</title>
        <authorList>
            <person name="Merino N."/>
            <person name="Kawai M."/>
            <person name="Boyd E.S."/>
            <person name="Colman D.R."/>
            <person name="McGlynn S.E."/>
            <person name="Nealson K.H."/>
            <person name="Kurokawa K."/>
            <person name="Hongoh Y."/>
        </authorList>
    </citation>
    <scope>NUCLEOTIDE SEQUENCE [LARGE SCALE GENOMIC DNA]</scope>
    <source>
        <strain evidence="1 7">S03</strain>
        <strain evidence="2 5">S25</strain>
        <strain evidence="3 8">S34</strain>
        <strain evidence="4 6">S47</strain>
    </source>
</reference>
<proteinExistence type="predicted"/>
<dbReference type="EMBL" id="BLSD01000029">
    <property type="protein sequence ID" value="GFP39059.1"/>
    <property type="molecule type" value="Genomic_DNA"/>
</dbReference>
<evidence type="ECO:0000313" key="3">
    <source>
        <dbReference type="EMBL" id="GFP30630.1"/>
    </source>
</evidence>
<dbReference type="EMBL" id="BLRZ01000084">
    <property type="protein sequence ID" value="GFP30630.1"/>
    <property type="molecule type" value="Genomic_DNA"/>
</dbReference>
<evidence type="ECO:0000313" key="2">
    <source>
        <dbReference type="EMBL" id="GFP25224.1"/>
    </source>
</evidence>
<evidence type="ECO:0000313" key="7">
    <source>
        <dbReference type="Proteomes" id="UP000574717"/>
    </source>
</evidence>
<dbReference type="RefSeq" id="WP_176235536.1">
    <property type="nucleotide sequence ID" value="NZ_BLRU01000047.1"/>
</dbReference>
<dbReference type="Proteomes" id="UP000569018">
    <property type="component" value="Unassembled WGS sequence"/>
</dbReference>
<accession>A0A6V8NIV1</accession>
<evidence type="ECO:0000313" key="5">
    <source>
        <dbReference type="Proteomes" id="UP000543224"/>
    </source>
</evidence>
<dbReference type="EMBL" id="BLRX01000055">
    <property type="protein sequence ID" value="GFP25224.1"/>
    <property type="molecule type" value="Genomic_DNA"/>
</dbReference>
<evidence type="ECO:0000313" key="4">
    <source>
        <dbReference type="EMBL" id="GFP39059.1"/>
    </source>
</evidence>
<dbReference type="AlphaFoldDB" id="A0A6V8NIV1"/>
<evidence type="ECO:0000313" key="8">
    <source>
        <dbReference type="Proteomes" id="UP000588083"/>
    </source>
</evidence>
<dbReference type="Proteomes" id="UP000574717">
    <property type="component" value="Unassembled WGS sequence"/>
</dbReference>
<name>A0A6V8NIV1_9ACTN</name>
<evidence type="ECO:0000313" key="1">
    <source>
        <dbReference type="EMBL" id="GFP19200.1"/>
    </source>
</evidence>
<protein>
    <recommendedName>
        <fullName evidence="9">Ribbon-helix-helix protein CopG domain-containing protein</fullName>
    </recommendedName>
</protein>
<organism evidence="1 7">
    <name type="scientific">Candidatus Hakubella thermalkaliphila</name>
    <dbReference type="NCBI Taxonomy" id="2754717"/>
    <lineage>
        <taxon>Bacteria</taxon>
        <taxon>Bacillati</taxon>
        <taxon>Actinomycetota</taxon>
        <taxon>Actinomycetota incertae sedis</taxon>
        <taxon>Candidatus Hakubellales</taxon>
        <taxon>Candidatus Hakubellaceae</taxon>
        <taxon>Candidatus Hakubella</taxon>
    </lineage>
</organism>
<dbReference type="Proteomes" id="UP000543224">
    <property type="component" value="Unassembled WGS sequence"/>
</dbReference>
<dbReference type="EMBL" id="BLRU01000047">
    <property type="protein sequence ID" value="GFP19200.1"/>
    <property type="molecule type" value="Genomic_DNA"/>
</dbReference>
<sequence>MKSMHIKLDDTQYEIVRGIAYVERKRMAEVVREALGEYITHRKEEAEFNKTLEKVLAAYKPALKELAKY</sequence>
<dbReference type="Proteomes" id="UP000588083">
    <property type="component" value="Unassembled WGS sequence"/>
</dbReference>
<evidence type="ECO:0008006" key="9">
    <source>
        <dbReference type="Google" id="ProtNLM"/>
    </source>
</evidence>
<gene>
    <name evidence="1" type="ORF">HKBW3S03_00705</name>
    <name evidence="2" type="ORF">HKBW3S25_00682</name>
    <name evidence="3" type="ORF">HKBW3S34_01550</name>
    <name evidence="4" type="ORF">HKBW3S47_00759</name>
</gene>
<comment type="caution">
    <text evidence="1">The sequence shown here is derived from an EMBL/GenBank/DDBJ whole genome shotgun (WGS) entry which is preliminary data.</text>
</comment>
<evidence type="ECO:0000313" key="6">
    <source>
        <dbReference type="Proteomes" id="UP000569018"/>
    </source>
</evidence>